<feature type="transmembrane region" description="Helical" evidence="2">
    <location>
        <begin position="137"/>
        <end position="159"/>
    </location>
</feature>
<name>A0A4R4ZAJ0_9ACTN</name>
<feature type="transmembrane region" description="Helical" evidence="2">
    <location>
        <begin position="166"/>
        <end position="188"/>
    </location>
</feature>
<dbReference type="EMBL" id="SMKX01000089">
    <property type="protein sequence ID" value="TDD55283.1"/>
    <property type="molecule type" value="Genomic_DNA"/>
</dbReference>
<gene>
    <name evidence="3" type="ORF">E1263_26285</name>
</gene>
<accession>A0A4R4ZAJ0</accession>
<feature type="transmembrane region" description="Helical" evidence="2">
    <location>
        <begin position="109"/>
        <end position="125"/>
    </location>
</feature>
<feature type="region of interest" description="Disordered" evidence="1">
    <location>
        <begin position="262"/>
        <end position="288"/>
    </location>
</feature>
<feature type="transmembrane region" description="Helical" evidence="2">
    <location>
        <begin position="219"/>
        <end position="236"/>
    </location>
</feature>
<dbReference type="Proteomes" id="UP000295124">
    <property type="component" value="Unassembled WGS sequence"/>
</dbReference>
<organism evidence="3 4">
    <name type="scientific">Kribbella antibiotica</name>
    <dbReference type="NCBI Taxonomy" id="190195"/>
    <lineage>
        <taxon>Bacteria</taxon>
        <taxon>Bacillati</taxon>
        <taxon>Actinomycetota</taxon>
        <taxon>Actinomycetes</taxon>
        <taxon>Propionibacteriales</taxon>
        <taxon>Kribbellaceae</taxon>
        <taxon>Kribbella</taxon>
    </lineage>
</organism>
<dbReference type="OrthoDB" id="3827371at2"/>
<keyword evidence="2" id="KW-0472">Membrane</keyword>
<evidence type="ECO:0000256" key="1">
    <source>
        <dbReference type="SAM" id="MobiDB-lite"/>
    </source>
</evidence>
<feature type="transmembrane region" description="Helical" evidence="2">
    <location>
        <begin position="62"/>
        <end position="79"/>
    </location>
</feature>
<feature type="transmembrane region" description="Helical" evidence="2">
    <location>
        <begin position="37"/>
        <end position="57"/>
    </location>
</feature>
<keyword evidence="2" id="KW-0812">Transmembrane</keyword>
<evidence type="ECO:0000313" key="3">
    <source>
        <dbReference type="EMBL" id="TDD55283.1"/>
    </source>
</evidence>
<feature type="transmembrane region" description="Helical" evidence="2">
    <location>
        <begin position="85"/>
        <end position="104"/>
    </location>
</feature>
<keyword evidence="4" id="KW-1185">Reference proteome</keyword>
<sequence length="288" mass="31123">MRYLWSIPAAVVAWFVGGFSAAYLKGLPGGTTLFVSPRLDLLLLGGFAGGVLAGLLVARVRITVPLVLIVAAGAWWLTGNPWDDRALLISLLVASAIGGFLGALGTRSSVIAAFALALPLAWYALRPAGQLADFRWLWQLNGLLVGVGLALVLYVACWLRGWRSAYFWVPLTAWYLASFGIVAAVQSIDRAPAGQDFNGTVDAAMDAFFNSFEPILREYAPWLVVAVLLAIPMVALKLRALPPVPPPPDPYAERTNDAVLGDDLDWIDRDEPPRRLLSRRTTSEAPSN</sequence>
<dbReference type="AlphaFoldDB" id="A0A4R4ZAJ0"/>
<reference evidence="3 4" key="1">
    <citation type="submission" date="2019-03" db="EMBL/GenBank/DDBJ databases">
        <title>Draft genome sequences of novel Actinobacteria.</title>
        <authorList>
            <person name="Sahin N."/>
            <person name="Ay H."/>
            <person name="Saygin H."/>
        </authorList>
    </citation>
    <scope>NUCLEOTIDE SEQUENCE [LARGE SCALE GENOMIC DNA]</scope>
    <source>
        <strain evidence="3 4">JCM 13523</strain>
    </source>
</reference>
<feature type="compositionally biased region" description="Polar residues" evidence="1">
    <location>
        <begin position="279"/>
        <end position="288"/>
    </location>
</feature>
<evidence type="ECO:0000313" key="4">
    <source>
        <dbReference type="Proteomes" id="UP000295124"/>
    </source>
</evidence>
<proteinExistence type="predicted"/>
<dbReference type="RefSeq" id="WP_132171976.1">
    <property type="nucleotide sequence ID" value="NZ_SMKX01000089.1"/>
</dbReference>
<comment type="caution">
    <text evidence="3">The sequence shown here is derived from an EMBL/GenBank/DDBJ whole genome shotgun (WGS) entry which is preliminary data.</text>
</comment>
<evidence type="ECO:0000256" key="2">
    <source>
        <dbReference type="SAM" id="Phobius"/>
    </source>
</evidence>
<protein>
    <submittedName>
        <fullName evidence="3">Uncharacterized protein</fullName>
    </submittedName>
</protein>
<keyword evidence="2" id="KW-1133">Transmembrane helix</keyword>